<dbReference type="HAMAP" id="MF_00138">
    <property type="entry name" value="GARS"/>
    <property type="match status" value="1"/>
</dbReference>
<comment type="caution">
    <text evidence="13">The sequence shown here is derived from an EMBL/GenBank/DDBJ whole genome shotgun (WGS) entry which is preliminary data.</text>
</comment>
<dbReference type="Gene3D" id="3.40.50.20">
    <property type="match status" value="1"/>
</dbReference>
<dbReference type="EC" id="6.3.4.13" evidence="2 10"/>
<dbReference type="InterPro" id="IPR020562">
    <property type="entry name" value="PRibGlycinamide_synth_N"/>
</dbReference>
<evidence type="ECO:0000256" key="1">
    <source>
        <dbReference type="ARBA" id="ARBA00005174"/>
    </source>
</evidence>
<reference evidence="13" key="1">
    <citation type="submission" date="2021-11" db="EMBL/GenBank/DDBJ databases">
        <title>Description of novel Flavobacterium species.</title>
        <authorList>
            <person name="Saticioglu I.B."/>
            <person name="Ay H."/>
            <person name="Altun S."/>
            <person name="Duman M."/>
        </authorList>
    </citation>
    <scope>NUCLEOTIDE SEQUENCE</scope>
    <source>
        <strain evidence="13">F-126</strain>
    </source>
</reference>
<dbReference type="SMART" id="SM01210">
    <property type="entry name" value="GARS_C"/>
    <property type="match status" value="1"/>
</dbReference>
<evidence type="ECO:0000256" key="10">
    <source>
        <dbReference type="HAMAP-Rule" id="MF_00138"/>
    </source>
</evidence>
<evidence type="ECO:0000256" key="3">
    <source>
        <dbReference type="ARBA" id="ARBA00022598"/>
    </source>
</evidence>
<proteinExistence type="inferred from homology"/>
<dbReference type="InterPro" id="IPR011761">
    <property type="entry name" value="ATP-grasp"/>
</dbReference>
<dbReference type="Gene3D" id="3.30.1490.20">
    <property type="entry name" value="ATP-grasp fold, A domain"/>
    <property type="match status" value="1"/>
</dbReference>
<dbReference type="InterPro" id="IPR020560">
    <property type="entry name" value="PRibGlycinamide_synth_C-dom"/>
</dbReference>
<keyword evidence="6 11" id="KW-0067">ATP-binding</keyword>
<dbReference type="Proteomes" id="UP001430700">
    <property type="component" value="Unassembled WGS sequence"/>
</dbReference>
<dbReference type="GO" id="GO:0004637">
    <property type="term" value="F:phosphoribosylamine-glycine ligase activity"/>
    <property type="evidence" value="ECO:0007669"/>
    <property type="project" value="UniProtKB-EC"/>
</dbReference>
<organism evidence="13 14">
    <name type="scientific">Flavobacterium lipolyticum</name>
    <dbReference type="NCBI Taxonomy" id="2893754"/>
    <lineage>
        <taxon>Bacteria</taxon>
        <taxon>Pseudomonadati</taxon>
        <taxon>Bacteroidota</taxon>
        <taxon>Flavobacteriia</taxon>
        <taxon>Flavobacteriales</taxon>
        <taxon>Flavobacteriaceae</taxon>
        <taxon>Flavobacterium</taxon>
    </lineage>
</organism>
<evidence type="ECO:0000256" key="4">
    <source>
        <dbReference type="ARBA" id="ARBA00022741"/>
    </source>
</evidence>
<dbReference type="Gene3D" id="3.90.600.10">
    <property type="entry name" value="Phosphoribosylglycinamide synthetase, C-terminal domain"/>
    <property type="match status" value="1"/>
</dbReference>
<evidence type="ECO:0000259" key="12">
    <source>
        <dbReference type="PROSITE" id="PS50975"/>
    </source>
</evidence>
<dbReference type="PROSITE" id="PS50975">
    <property type="entry name" value="ATP_GRASP"/>
    <property type="match status" value="1"/>
</dbReference>
<dbReference type="SUPFAM" id="SSF56059">
    <property type="entry name" value="Glutathione synthetase ATP-binding domain-like"/>
    <property type="match status" value="1"/>
</dbReference>
<dbReference type="Pfam" id="PF02843">
    <property type="entry name" value="GARS_C"/>
    <property type="match status" value="1"/>
</dbReference>
<name>A0ABS8LZ33_9FLAO</name>
<comment type="catalytic activity">
    <reaction evidence="10">
        <text>5-phospho-beta-D-ribosylamine + glycine + ATP = N(1)-(5-phospho-beta-D-ribosyl)glycinamide + ADP + phosphate + H(+)</text>
        <dbReference type="Rhea" id="RHEA:17453"/>
        <dbReference type="ChEBI" id="CHEBI:15378"/>
        <dbReference type="ChEBI" id="CHEBI:30616"/>
        <dbReference type="ChEBI" id="CHEBI:43474"/>
        <dbReference type="ChEBI" id="CHEBI:57305"/>
        <dbReference type="ChEBI" id="CHEBI:58681"/>
        <dbReference type="ChEBI" id="CHEBI:143788"/>
        <dbReference type="ChEBI" id="CHEBI:456216"/>
        <dbReference type="EC" id="6.3.4.13"/>
    </reaction>
</comment>
<dbReference type="InterPro" id="IPR020561">
    <property type="entry name" value="PRibGlycinamid_synth_ATP-grasp"/>
</dbReference>
<dbReference type="NCBIfam" id="TIGR00877">
    <property type="entry name" value="purD"/>
    <property type="match status" value="1"/>
</dbReference>
<keyword evidence="5 10" id="KW-0658">Purine biosynthesis</keyword>
<keyword evidence="14" id="KW-1185">Reference proteome</keyword>
<dbReference type="PANTHER" id="PTHR43472:SF1">
    <property type="entry name" value="PHOSPHORIBOSYLAMINE--GLYCINE LIGASE, CHLOROPLASTIC"/>
    <property type="match status" value="1"/>
</dbReference>
<dbReference type="Gene3D" id="3.30.470.20">
    <property type="entry name" value="ATP-grasp fold, B domain"/>
    <property type="match status" value="1"/>
</dbReference>
<evidence type="ECO:0000256" key="7">
    <source>
        <dbReference type="ARBA" id="ARBA00038345"/>
    </source>
</evidence>
<evidence type="ECO:0000256" key="5">
    <source>
        <dbReference type="ARBA" id="ARBA00022755"/>
    </source>
</evidence>
<keyword evidence="3 10" id="KW-0436">Ligase</keyword>
<sequence length="424" mass="46498">MTILLLGSGGREHAFAWKMTQSPLCEKLFVAPGNAGTSAIATNVAMSPTDFDAIKAFVIQENVKMVVVGPEDPLVKGIYDYFKNDESLQHIPVIGPSKLGAQLEGSKEFAKEFLMKHNIPTAAYDSFTAETVENGCAFLETLQPPYVLKADGLAAGKGVLIIQDLEEAKTELRNMLVHEKFGAASSKVVIEEFLDGIELSCFVLTDGKSYKILPTAKDYKRIGEGDTGLNTGGMGAVSPVPYVDAVLMEKIETRIVKPTIEGFQKDGIEYKGFVFIGLINVKNEPIVIEYNVRMGDPETEVVVPRLESDLVELFLSVANQKLDTFELKVDPRSATTIMVVSGGYPEEFEKGKVISGLENIEDSIVFHAGTKLENDSIVSNGGRVLTVTSYGDDFQQAIKKSYQNIDKLSFDKMYFRKDIGFDLL</sequence>
<dbReference type="SUPFAM" id="SSF52440">
    <property type="entry name" value="PreATP-grasp domain"/>
    <property type="match status" value="1"/>
</dbReference>
<dbReference type="EMBL" id="JAJJMN010000001">
    <property type="protein sequence ID" value="MCC9017799.1"/>
    <property type="molecule type" value="Genomic_DNA"/>
</dbReference>
<protein>
    <recommendedName>
        <fullName evidence="2 10">Phosphoribosylamine--glycine ligase</fullName>
        <ecNumber evidence="2 10">6.3.4.13</ecNumber>
    </recommendedName>
    <alternativeName>
        <fullName evidence="10">GARS</fullName>
    </alternativeName>
    <alternativeName>
        <fullName evidence="8 10">Glycinamide ribonucleotide synthetase</fullName>
    </alternativeName>
    <alternativeName>
        <fullName evidence="9 10">Phosphoribosylglycinamide synthetase</fullName>
    </alternativeName>
</protein>
<dbReference type="InterPro" id="IPR037123">
    <property type="entry name" value="PRibGlycinamide_synth_C_sf"/>
</dbReference>
<evidence type="ECO:0000256" key="11">
    <source>
        <dbReference type="PROSITE-ProRule" id="PRU00409"/>
    </source>
</evidence>
<evidence type="ECO:0000313" key="14">
    <source>
        <dbReference type="Proteomes" id="UP001430700"/>
    </source>
</evidence>
<comment type="pathway">
    <text evidence="1 10">Purine metabolism; IMP biosynthesis via de novo pathway; N(1)-(5-phospho-D-ribosyl)glycinamide from 5-phospho-alpha-D-ribose 1-diphosphate: step 2/2.</text>
</comment>
<evidence type="ECO:0000313" key="13">
    <source>
        <dbReference type="EMBL" id="MCC9017799.1"/>
    </source>
</evidence>
<evidence type="ECO:0000256" key="9">
    <source>
        <dbReference type="ARBA" id="ARBA00042864"/>
    </source>
</evidence>
<dbReference type="InterPro" id="IPR000115">
    <property type="entry name" value="PRibGlycinamide_synth"/>
</dbReference>
<dbReference type="InterPro" id="IPR016185">
    <property type="entry name" value="PreATP-grasp_dom_sf"/>
</dbReference>
<dbReference type="SMART" id="SM01209">
    <property type="entry name" value="GARS_A"/>
    <property type="match status" value="1"/>
</dbReference>
<gene>
    <name evidence="10 13" type="primary">purD</name>
    <name evidence="13" type="ORF">LNQ34_08445</name>
</gene>
<evidence type="ECO:0000256" key="6">
    <source>
        <dbReference type="ARBA" id="ARBA00022840"/>
    </source>
</evidence>
<feature type="domain" description="ATP-grasp" evidence="12">
    <location>
        <begin position="111"/>
        <end position="319"/>
    </location>
</feature>
<keyword evidence="4 11" id="KW-0547">Nucleotide-binding</keyword>
<comment type="similarity">
    <text evidence="7 10">Belongs to the GARS family.</text>
</comment>
<evidence type="ECO:0000256" key="2">
    <source>
        <dbReference type="ARBA" id="ARBA00013255"/>
    </source>
</evidence>
<dbReference type="RefSeq" id="WP_202700894.1">
    <property type="nucleotide sequence ID" value="NZ_JAJJMN010000001.1"/>
</dbReference>
<dbReference type="Pfam" id="PF01071">
    <property type="entry name" value="GARS_A"/>
    <property type="match status" value="1"/>
</dbReference>
<dbReference type="InterPro" id="IPR011054">
    <property type="entry name" value="Rudment_hybrid_motif"/>
</dbReference>
<evidence type="ECO:0000256" key="8">
    <source>
        <dbReference type="ARBA" id="ARBA00042242"/>
    </source>
</evidence>
<accession>A0ABS8LZ33</accession>
<dbReference type="Pfam" id="PF02844">
    <property type="entry name" value="GARS_N"/>
    <property type="match status" value="1"/>
</dbReference>
<dbReference type="InterPro" id="IPR013815">
    <property type="entry name" value="ATP_grasp_subdomain_1"/>
</dbReference>
<dbReference type="PANTHER" id="PTHR43472">
    <property type="entry name" value="PHOSPHORIBOSYLAMINE--GLYCINE LIGASE"/>
    <property type="match status" value="1"/>
</dbReference>
<dbReference type="SUPFAM" id="SSF51246">
    <property type="entry name" value="Rudiment single hybrid motif"/>
    <property type="match status" value="1"/>
</dbReference>